<dbReference type="AlphaFoldDB" id="A0A485PJM1"/>
<dbReference type="EMBL" id="CAAGRJ010035953">
    <property type="protein sequence ID" value="VFV44568.1"/>
    <property type="molecule type" value="Genomic_DNA"/>
</dbReference>
<dbReference type="GO" id="GO:0007288">
    <property type="term" value="P:sperm axoneme assembly"/>
    <property type="evidence" value="ECO:0007669"/>
    <property type="project" value="TreeGrafter"/>
</dbReference>
<keyword evidence="6" id="KW-0966">Cell projection</keyword>
<evidence type="ECO:0000256" key="4">
    <source>
        <dbReference type="ARBA" id="ARBA00023054"/>
    </source>
</evidence>
<feature type="non-terminal residue" evidence="7">
    <location>
        <position position="128"/>
    </location>
</feature>
<comment type="similarity">
    <text evidence="2">Belongs to the CFAP157 family.</text>
</comment>
<evidence type="ECO:0000256" key="5">
    <source>
        <dbReference type="ARBA" id="ARBA00023069"/>
    </source>
</evidence>
<dbReference type="Proteomes" id="UP000386466">
    <property type="component" value="Unassembled WGS sequence"/>
</dbReference>
<keyword evidence="5" id="KW-0969">Cilium</keyword>
<reference evidence="7 8" key="1">
    <citation type="submission" date="2019-01" db="EMBL/GenBank/DDBJ databases">
        <authorList>
            <person name="Alioto T."/>
            <person name="Alioto T."/>
        </authorList>
    </citation>
    <scope>NUCLEOTIDE SEQUENCE [LARGE SCALE GENOMIC DNA]</scope>
</reference>
<proteinExistence type="inferred from homology"/>
<evidence type="ECO:0000256" key="2">
    <source>
        <dbReference type="ARBA" id="ARBA00010841"/>
    </source>
</evidence>
<evidence type="ECO:0000256" key="1">
    <source>
        <dbReference type="ARBA" id="ARBA00004138"/>
    </source>
</evidence>
<dbReference type="PANTHER" id="PTHR31954">
    <property type="entry name" value="CILIA- AND FLAGELLA-ASSOCIATED PROTEIN 157"/>
    <property type="match status" value="1"/>
</dbReference>
<keyword evidence="4" id="KW-0175">Coiled coil</keyword>
<evidence type="ECO:0000256" key="3">
    <source>
        <dbReference type="ARBA" id="ARBA00014087"/>
    </source>
</evidence>
<dbReference type="GO" id="GO:0008017">
    <property type="term" value="F:microtubule binding"/>
    <property type="evidence" value="ECO:0007669"/>
    <property type="project" value="TreeGrafter"/>
</dbReference>
<accession>A0A485PJM1</accession>
<name>A0A485PJM1_LYNPA</name>
<sequence>LEDQLRKQESDYKDYVYNLEKKSVLDKDRLRKEIIQRVNLVATEYRKVATSQMWDTTKRAIMENNTVTLQLSKISRQGAQLLQENEQLKGTRDELCKQLDLLENAQKVMARHSRGHRKVCLPGPCHRA</sequence>
<comment type="subcellular location">
    <subcellularLocation>
        <location evidence="1">Cell projection</location>
        <location evidence="1">Cilium</location>
    </subcellularLocation>
</comment>
<evidence type="ECO:0000256" key="6">
    <source>
        <dbReference type="ARBA" id="ARBA00023273"/>
    </source>
</evidence>
<protein>
    <recommendedName>
        <fullName evidence="3">Cilia- and flagella-associated protein 157</fullName>
    </recommendedName>
</protein>
<dbReference type="PANTHER" id="PTHR31954:SF1">
    <property type="entry name" value="CILIA- AND FLAGELLA-ASSOCIATED PROTEIN 157"/>
    <property type="match status" value="1"/>
</dbReference>
<dbReference type="InterPro" id="IPR038844">
    <property type="entry name" value="CFAP157"/>
</dbReference>
<keyword evidence="8" id="KW-1185">Reference proteome</keyword>
<evidence type="ECO:0000313" key="8">
    <source>
        <dbReference type="Proteomes" id="UP000386466"/>
    </source>
</evidence>
<dbReference type="GO" id="GO:0036064">
    <property type="term" value="C:ciliary basal body"/>
    <property type="evidence" value="ECO:0007669"/>
    <property type="project" value="TreeGrafter"/>
</dbReference>
<evidence type="ECO:0000313" key="7">
    <source>
        <dbReference type="EMBL" id="VFV44568.1"/>
    </source>
</evidence>
<organism evidence="7 8">
    <name type="scientific">Lynx pardinus</name>
    <name type="common">Iberian lynx</name>
    <name type="synonym">Felis pardina</name>
    <dbReference type="NCBI Taxonomy" id="191816"/>
    <lineage>
        <taxon>Eukaryota</taxon>
        <taxon>Metazoa</taxon>
        <taxon>Chordata</taxon>
        <taxon>Craniata</taxon>
        <taxon>Vertebrata</taxon>
        <taxon>Euteleostomi</taxon>
        <taxon>Mammalia</taxon>
        <taxon>Eutheria</taxon>
        <taxon>Laurasiatheria</taxon>
        <taxon>Carnivora</taxon>
        <taxon>Feliformia</taxon>
        <taxon>Felidae</taxon>
        <taxon>Felinae</taxon>
        <taxon>Lynx</taxon>
    </lineage>
</organism>
<gene>
    <name evidence="7" type="ORF">LYPA_23C006792</name>
</gene>
<feature type="non-terminal residue" evidence="7">
    <location>
        <position position="1"/>
    </location>
</feature>